<accession>A0A016TF34</accession>
<comment type="caution">
    <text evidence="1">The sequence shown here is derived from an EMBL/GenBank/DDBJ whole genome shotgun (WGS) entry which is preliminary data.</text>
</comment>
<proteinExistence type="predicted"/>
<gene>
    <name evidence="1" type="primary">Acey_s0106.g3742</name>
    <name evidence="1" type="ORF">Y032_0106g3742</name>
</gene>
<keyword evidence="2" id="KW-1185">Reference proteome</keyword>
<organism evidence="1 2">
    <name type="scientific">Ancylostoma ceylanicum</name>
    <dbReference type="NCBI Taxonomy" id="53326"/>
    <lineage>
        <taxon>Eukaryota</taxon>
        <taxon>Metazoa</taxon>
        <taxon>Ecdysozoa</taxon>
        <taxon>Nematoda</taxon>
        <taxon>Chromadorea</taxon>
        <taxon>Rhabditida</taxon>
        <taxon>Rhabditina</taxon>
        <taxon>Rhabditomorpha</taxon>
        <taxon>Strongyloidea</taxon>
        <taxon>Ancylostomatidae</taxon>
        <taxon>Ancylostomatinae</taxon>
        <taxon>Ancylostoma</taxon>
    </lineage>
</organism>
<dbReference type="Proteomes" id="UP000024635">
    <property type="component" value="Unassembled WGS sequence"/>
</dbReference>
<evidence type="ECO:0000313" key="2">
    <source>
        <dbReference type="Proteomes" id="UP000024635"/>
    </source>
</evidence>
<sequence>MFELRPDKSTELVQVLEARVPPRSRRGDFVLRPTTKRLLSYLRSSVVGLGFISLGTSQPEHRLIRVHHLCFMRLERSLKLALSVHGCPFAAGKSGGALPGVQNKSTK</sequence>
<protein>
    <submittedName>
        <fullName evidence="1">Uncharacterized protein</fullName>
    </submittedName>
</protein>
<reference evidence="2" key="1">
    <citation type="journal article" date="2015" name="Nat. Genet.">
        <title>The genome and transcriptome of the zoonotic hookworm Ancylostoma ceylanicum identify infection-specific gene families.</title>
        <authorList>
            <person name="Schwarz E.M."/>
            <person name="Hu Y."/>
            <person name="Antoshechkin I."/>
            <person name="Miller M.M."/>
            <person name="Sternberg P.W."/>
            <person name="Aroian R.V."/>
        </authorList>
    </citation>
    <scope>NUCLEOTIDE SEQUENCE</scope>
    <source>
        <strain evidence="2">HY135</strain>
    </source>
</reference>
<dbReference type="EMBL" id="JARK01001442">
    <property type="protein sequence ID" value="EYC01529.1"/>
    <property type="molecule type" value="Genomic_DNA"/>
</dbReference>
<name>A0A016TF34_9BILA</name>
<evidence type="ECO:0000313" key="1">
    <source>
        <dbReference type="EMBL" id="EYC01529.1"/>
    </source>
</evidence>
<dbReference type="AlphaFoldDB" id="A0A016TF34"/>